<dbReference type="Proteomes" id="UP000006138">
    <property type="component" value="Chromosome"/>
</dbReference>
<dbReference type="PROSITE" id="PS51173">
    <property type="entry name" value="CBM2"/>
    <property type="match status" value="1"/>
</dbReference>
<dbReference type="InterPro" id="IPR012291">
    <property type="entry name" value="CBM2_carb-bd_dom_sf"/>
</dbReference>
<evidence type="ECO:0000259" key="2">
    <source>
        <dbReference type="PROSITE" id="PS51173"/>
    </source>
</evidence>
<evidence type="ECO:0000256" key="1">
    <source>
        <dbReference type="SAM" id="MobiDB-lite"/>
    </source>
</evidence>
<dbReference type="Pfam" id="PF00553">
    <property type="entry name" value="CBM_2"/>
    <property type="match status" value="1"/>
</dbReference>
<dbReference type="GO" id="GO:0030247">
    <property type="term" value="F:polysaccharide binding"/>
    <property type="evidence" value="ECO:0007669"/>
    <property type="project" value="UniProtKB-UniRule"/>
</dbReference>
<organism evidence="3 4">
    <name type="scientific">Amycolatopsis mediterranei (strain S699)</name>
    <name type="common">Nocardia mediterranei</name>
    <dbReference type="NCBI Taxonomy" id="713604"/>
    <lineage>
        <taxon>Bacteria</taxon>
        <taxon>Bacillati</taxon>
        <taxon>Actinomycetota</taxon>
        <taxon>Actinomycetes</taxon>
        <taxon>Pseudonocardiales</taxon>
        <taxon>Pseudonocardiaceae</taxon>
        <taxon>Amycolatopsis</taxon>
    </lineage>
</organism>
<dbReference type="SUPFAM" id="SSF49384">
    <property type="entry name" value="Carbohydrate-binding domain"/>
    <property type="match status" value="1"/>
</dbReference>
<accession>A0A9R0P4C1</accession>
<dbReference type="GO" id="GO:0004553">
    <property type="term" value="F:hydrolase activity, hydrolyzing O-glycosyl compounds"/>
    <property type="evidence" value="ECO:0007669"/>
    <property type="project" value="InterPro"/>
</dbReference>
<keyword evidence="4" id="KW-1185">Reference proteome</keyword>
<proteinExistence type="predicted"/>
<dbReference type="AlphaFoldDB" id="A0A9R0P4C1"/>
<dbReference type="SMART" id="SM00637">
    <property type="entry name" value="CBD_II"/>
    <property type="match status" value="1"/>
</dbReference>
<dbReference type="Gene3D" id="2.60.40.290">
    <property type="match status" value="1"/>
</dbReference>
<sequence length="69" mass="7121">MTFTAGQRLTEGWSGTWTQRGNRLTASAPPWKTDLQPGEAFTTGFNGSFAASNPAPTGFTVNGAACPAG</sequence>
<reference evidence="3 4" key="1">
    <citation type="journal article" date="2011" name="J. Bacteriol.">
        <title>Whole genome sequence of the rifamycin B-producing strain Amycolatopsis mediterranei S699.</title>
        <authorList>
            <person name="Verma M."/>
            <person name="Kaur J."/>
            <person name="Kumar M."/>
            <person name="Kumari K."/>
            <person name="Saxena A."/>
            <person name="Anand S."/>
            <person name="Nigam A."/>
            <person name="Ravi V."/>
            <person name="Raghuvanshi S."/>
            <person name="Khurana P."/>
            <person name="Tyagi A.K."/>
            <person name="Khurana J.P."/>
            <person name="Lal R."/>
        </authorList>
    </citation>
    <scope>NUCLEOTIDE SEQUENCE [LARGE SCALE GENOMIC DNA]</scope>
    <source>
        <strain evidence="3 4">S699</strain>
    </source>
</reference>
<dbReference type="InterPro" id="IPR008965">
    <property type="entry name" value="CBM2/CBM3_carb-bd_dom_sf"/>
</dbReference>
<dbReference type="KEGG" id="amn:RAM_37790"/>
<protein>
    <submittedName>
        <fullName evidence="3">Glycoside hydrolase family 48</fullName>
    </submittedName>
</protein>
<dbReference type="GO" id="GO:0005975">
    <property type="term" value="P:carbohydrate metabolic process"/>
    <property type="evidence" value="ECO:0007669"/>
    <property type="project" value="InterPro"/>
</dbReference>
<dbReference type="InterPro" id="IPR001919">
    <property type="entry name" value="CBD2"/>
</dbReference>
<feature type="domain" description="CBM2" evidence="2">
    <location>
        <begin position="1"/>
        <end position="69"/>
    </location>
</feature>
<evidence type="ECO:0000313" key="4">
    <source>
        <dbReference type="Proteomes" id="UP000006138"/>
    </source>
</evidence>
<name>A0A9R0P4C1_AMYMS</name>
<feature type="compositionally biased region" description="Polar residues" evidence="1">
    <location>
        <begin position="1"/>
        <end position="25"/>
    </location>
</feature>
<gene>
    <name evidence="3" type="ordered locus">RAM_37790</name>
</gene>
<keyword evidence="3" id="KW-0378">Hydrolase</keyword>
<evidence type="ECO:0000313" key="3">
    <source>
        <dbReference type="EMBL" id="AEK46025.1"/>
    </source>
</evidence>
<dbReference type="EMBL" id="CP002896">
    <property type="protein sequence ID" value="AEK46025.1"/>
    <property type="molecule type" value="Genomic_DNA"/>
</dbReference>
<feature type="region of interest" description="Disordered" evidence="1">
    <location>
        <begin position="1"/>
        <end position="37"/>
    </location>
</feature>